<dbReference type="GO" id="GO:0008270">
    <property type="term" value="F:zinc ion binding"/>
    <property type="evidence" value="ECO:0007669"/>
    <property type="project" value="InterPro"/>
</dbReference>
<evidence type="ECO:0000259" key="6">
    <source>
        <dbReference type="Pfam" id="PF02900"/>
    </source>
</evidence>
<evidence type="ECO:0000256" key="5">
    <source>
        <dbReference type="ARBA" id="ARBA00023002"/>
    </source>
</evidence>
<dbReference type="Pfam" id="PF02900">
    <property type="entry name" value="LigB"/>
    <property type="match status" value="1"/>
</dbReference>
<feature type="domain" description="Extradiol ring-cleavage dioxygenase class III enzyme subunit B" evidence="6">
    <location>
        <begin position="39"/>
        <end position="241"/>
    </location>
</feature>
<evidence type="ECO:0000313" key="8">
    <source>
        <dbReference type="Proteomes" id="UP001210925"/>
    </source>
</evidence>
<evidence type="ECO:0000256" key="4">
    <source>
        <dbReference type="ARBA" id="ARBA00022833"/>
    </source>
</evidence>
<dbReference type="Proteomes" id="UP001210925">
    <property type="component" value="Unassembled WGS sequence"/>
</dbReference>
<reference evidence="7" key="1">
    <citation type="submission" date="2020-05" db="EMBL/GenBank/DDBJ databases">
        <title>Phylogenomic resolution of chytrid fungi.</title>
        <authorList>
            <person name="Stajich J.E."/>
            <person name="Amses K."/>
            <person name="Simmons R."/>
            <person name="Seto K."/>
            <person name="Myers J."/>
            <person name="Bonds A."/>
            <person name="Quandt C.A."/>
            <person name="Barry K."/>
            <person name="Liu P."/>
            <person name="Grigoriev I."/>
            <person name="Longcore J.E."/>
            <person name="James T.Y."/>
        </authorList>
    </citation>
    <scope>NUCLEOTIDE SEQUENCE</scope>
    <source>
        <strain evidence="7">PLAUS21</strain>
    </source>
</reference>
<proteinExistence type="inferred from homology"/>
<dbReference type="PANTHER" id="PTHR30096:SF0">
    <property type="entry name" value="4,5-DOPA DIOXYGENASE EXTRADIOL-LIKE PROTEIN"/>
    <property type="match status" value="1"/>
</dbReference>
<evidence type="ECO:0000256" key="3">
    <source>
        <dbReference type="ARBA" id="ARBA00022723"/>
    </source>
</evidence>
<keyword evidence="3" id="KW-0479">Metal-binding</keyword>
<dbReference type="GO" id="GO:0016702">
    <property type="term" value="F:oxidoreductase activity, acting on single donors with incorporation of molecular oxygen, incorporation of two atoms of oxygen"/>
    <property type="evidence" value="ECO:0007669"/>
    <property type="project" value="UniProtKB-ARBA"/>
</dbReference>
<dbReference type="PANTHER" id="PTHR30096">
    <property type="entry name" value="4,5-DOPA DIOXYGENASE EXTRADIOL-LIKE PROTEIN"/>
    <property type="match status" value="1"/>
</dbReference>
<accession>A0AAD5Y2B8</accession>
<dbReference type="SUPFAM" id="SSF53213">
    <property type="entry name" value="LigB-like"/>
    <property type="match status" value="1"/>
</dbReference>
<dbReference type="EMBL" id="JADGKB010000076">
    <property type="protein sequence ID" value="KAJ3254881.1"/>
    <property type="molecule type" value="Genomic_DNA"/>
</dbReference>
<name>A0AAD5Y2B8_9FUNG</name>
<sequence length="261" mass="28573">MAKSIFLPHGGGPMPLLGAPSHKELIAFLNGKAKDWIGKPKAIIVVTAHWETKNPIISGASKHELYYDYYNFPPEAYQVKYDAPGSPEIAKKVFELLSNAGFHPEIDTKRGWDHGVFIPLKMVVPEANIPIVQVSVLESQDAVELLNMGKALAPLLKEDVAIIGSGFSFHHFGAFRNSPEAAADGNKAFETQLLQVAKLPPKERFDALSKWKEFKGAEHCHPVNATEHFSPLLVTAGAGESLEDHVKLDALGVETSGYVWN</sequence>
<dbReference type="GO" id="GO:0008198">
    <property type="term" value="F:ferrous iron binding"/>
    <property type="evidence" value="ECO:0007669"/>
    <property type="project" value="InterPro"/>
</dbReference>
<keyword evidence="5" id="KW-0560">Oxidoreductase</keyword>
<protein>
    <recommendedName>
        <fullName evidence="6">Extradiol ring-cleavage dioxygenase class III enzyme subunit B domain-containing protein</fullName>
    </recommendedName>
</protein>
<evidence type="ECO:0000256" key="1">
    <source>
        <dbReference type="ARBA" id="ARBA00001947"/>
    </source>
</evidence>
<dbReference type="AlphaFoldDB" id="A0AAD5Y2B8"/>
<evidence type="ECO:0000256" key="2">
    <source>
        <dbReference type="ARBA" id="ARBA00007581"/>
    </source>
</evidence>
<comment type="similarity">
    <text evidence="2">Belongs to the DODA-type extradiol aromatic ring-opening dioxygenase family.</text>
</comment>
<dbReference type="PIRSF" id="PIRSF006157">
    <property type="entry name" value="Doxgns_DODA"/>
    <property type="match status" value="1"/>
</dbReference>
<keyword evidence="8" id="KW-1185">Reference proteome</keyword>
<dbReference type="Gene3D" id="3.40.830.10">
    <property type="entry name" value="LigB-like"/>
    <property type="match status" value="1"/>
</dbReference>
<dbReference type="InterPro" id="IPR004183">
    <property type="entry name" value="Xdiol_dOase_suB"/>
</dbReference>
<dbReference type="InterPro" id="IPR014436">
    <property type="entry name" value="Extradiol_dOase_DODA"/>
</dbReference>
<dbReference type="CDD" id="cd07363">
    <property type="entry name" value="45_DOPA_Dioxygenase"/>
    <property type="match status" value="1"/>
</dbReference>
<comment type="cofactor">
    <cofactor evidence="1">
        <name>Zn(2+)</name>
        <dbReference type="ChEBI" id="CHEBI:29105"/>
    </cofactor>
</comment>
<organism evidence="7 8">
    <name type="scientific">Boothiomyces macroporosus</name>
    <dbReference type="NCBI Taxonomy" id="261099"/>
    <lineage>
        <taxon>Eukaryota</taxon>
        <taxon>Fungi</taxon>
        <taxon>Fungi incertae sedis</taxon>
        <taxon>Chytridiomycota</taxon>
        <taxon>Chytridiomycota incertae sedis</taxon>
        <taxon>Chytridiomycetes</taxon>
        <taxon>Rhizophydiales</taxon>
        <taxon>Terramycetaceae</taxon>
        <taxon>Boothiomyces</taxon>
    </lineage>
</organism>
<keyword evidence="4" id="KW-0862">Zinc</keyword>
<evidence type="ECO:0000313" key="7">
    <source>
        <dbReference type="EMBL" id="KAJ3254881.1"/>
    </source>
</evidence>
<comment type="caution">
    <text evidence="7">The sequence shown here is derived from an EMBL/GenBank/DDBJ whole genome shotgun (WGS) entry which is preliminary data.</text>
</comment>
<gene>
    <name evidence="7" type="ORF">HK103_006777</name>
</gene>